<sequence>MASVFKAGTAASEKKGKRKAADVDAADVGASASASTSAGPLRRNKQRTLILPSRGVTMRMRHLVNDIESLLPHSKKDSKLDSKSDLHVLNELAELNNCNNTLYFEARKHTDLYMWASKTPNGPSAKLHVQNIHTMDELKMTGNCLKGSRHLLSFDKAFDDVPHWGIMKELLGQAFGVPRTARRSKPFIDHVLTFSILDGKIWFRNYQIVATETDPGASALAAAAAAAQEKAGGRVAKGRASAGKKGEEKPPTLVEIGPRFVLTPIRLFEGSFGGATLYENPSYVSPNTIRHDERAKKGQKYKEKTTAALTFEAKRRRLEEERTPDELARDRVFA</sequence>
<feature type="region of interest" description="Disordered" evidence="5">
    <location>
        <begin position="315"/>
        <end position="334"/>
    </location>
</feature>
<dbReference type="PROSITE" id="PS50833">
    <property type="entry name" value="BRIX"/>
    <property type="match status" value="1"/>
</dbReference>
<dbReference type="GO" id="GO:0006364">
    <property type="term" value="P:rRNA processing"/>
    <property type="evidence" value="ECO:0007669"/>
    <property type="project" value="InterPro"/>
</dbReference>
<evidence type="ECO:0000256" key="3">
    <source>
        <dbReference type="ARBA" id="ARBA00022517"/>
    </source>
</evidence>
<feature type="compositionally biased region" description="Basic and acidic residues" evidence="5">
    <location>
        <begin position="317"/>
        <end position="334"/>
    </location>
</feature>
<dbReference type="PANTHER" id="PTHR13634:SF0">
    <property type="entry name" value="RIBOSOME BIOGENESIS PROTEIN BRX1 HOMOLOG"/>
    <property type="match status" value="1"/>
</dbReference>
<gene>
    <name evidence="7" type="ORF">FA09DRAFT_327188</name>
</gene>
<dbReference type="GeneID" id="37268847"/>
<dbReference type="FunFam" id="3.40.50.10480:FF:000009">
    <property type="entry name" value="Ribosome biogenesis protein, putative"/>
    <property type="match status" value="1"/>
</dbReference>
<comment type="similarity">
    <text evidence="2">Belongs to the BRX1 family.</text>
</comment>
<evidence type="ECO:0000313" key="8">
    <source>
        <dbReference type="Proteomes" id="UP000245946"/>
    </source>
</evidence>
<evidence type="ECO:0000313" key="7">
    <source>
        <dbReference type="EMBL" id="PWO01236.1"/>
    </source>
</evidence>
<name>A0A316ZLG3_9BASI</name>
<dbReference type="RefSeq" id="XP_025601514.1">
    <property type="nucleotide sequence ID" value="XM_025741303.1"/>
</dbReference>
<keyword evidence="8" id="KW-1185">Reference proteome</keyword>
<evidence type="ECO:0000256" key="1">
    <source>
        <dbReference type="ARBA" id="ARBA00004604"/>
    </source>
</evidence>
<organism evidence="7 8">
    <name type="scientific">Tilletiopsis washingtonensis</name>
    <dbReference type="NCBI Taxonomy" id="58919"/>
    <lineage>
        <taxon>Eukaryota</taxon>
        <taxon>Fungi</taxon>
        <taxon>Dikarya</taxon>
        <taxon>Basidiomycota</taxon>
        <taxon>Ustilaginomycotina</taxon>
        <taxon>Exobasidiomycetes</taxon>
        <taxon>Entylomatales</taxon>
        <taxon>Entylomatales incertae sedis</taxon>
        <taxon>Tilletiopsis</taxon>
    </lineage>
</organism>
<feature type="domain" description="Brix" evidence="6">
    <location>
        <begin position="46"/>
        <end position="273"/>
    </location>
</feature>
<dbReference type="GO" id="GO:0005730">
    <property type="term" value="C:nucleolus"/>
    <property type="evidence" value="ECO:0007669"/>
    <property type="project" value="UniProtKB-SubCell"/>
</dbReference>
<dbReference type="Proteomes" id="UP000245946">
    <property type="component" value="Unassembled WGS sequence"/>
</dbReference>
<dbReference type="STRING" id="58919.A0A316ZLG3"/>
<dbReference type="SUPFAM" id="SSF52954">
    <property type="entry name" value="Class II aaRS ABD-related"/>
    <property type="match status" value="1"/>
</dbReference>
<feature type="region of interest" description="Disordered" evidence="5">
    <location>
        <begin position="1"/>
        <end position="46"/>
    </location>
</feature>
<evidence type="ECO:0000256" key="4">
    <source>
        <dbReference type="ARBA" id="ARBA00023242"/>
    </source>
</evidence>
<comment type="subcellular location">
    <subcellularLocation>
        <location evidence="1">Nucleus</location>
        <location evidence="1">Nucleolus</location>
    </subcellularLocation>
</comment>
<dbReference type="Pfam" id="PF04427">
    <property type="entry name" value="Brix"/>
    <property type="match status" value="1"/>
</dbReference>
<reference evidence="7 8" key="1">
    <citation type="journal article" date="2018" name="Mol. Biol. Evol.">
        <title>Broad Genomic Sampling Reveals a Smut Pathogenic Ancestry of the Fungal Clade Ustilaginomycotina.</title>
        <authorList>
            <person name="Kijpornyongpan T."/>
            <person name="Mondo S.J."/>
            <person name="Barry K."/>
            <person name="Sandor L."/>
            <person name="Lee J."/>
            <person name="Lipzen A."/>
            <person name="Pangilinan J."/>
            <person name="LaButti K."/>
            <person name="Hainaut M."/>
            <person name="Henrissat B."/>
            <person name="Grigoriev I.V."/>
            <person name="Spatafora J.W."/>
            <person name="Aime M.C."/>
        </authorList>
    </citation>
    <scope>NUCLEOTIDE SEQUENCE [LARGE SCALE GENOMIC DNA]</scope>
    <source>
        <strain evidence="7 8">MCA 4186</strain>
    </source>
</reference>
<dbReference type="OrthoDB" id="1638493at2759"/>
<proteinExistence type="inferred from homology"/>
<dbReference type="SMART" id="SM00879">
    <property type="entry name" value="Brix"/>
    <property type="match status" value="1"/>
</dbReference>
<dbReference type="EMBL" id="KZ819283">
    <property type="protein sequence ID" value="PWO01236.1"/>
    <property type="molecule type" value="Genomic_DNA"/>
</dbReference>
<dbReference type="InterPro" id="IPR026532">
    <property type="entry name" value="BRX1"/>
</dbReference>
<accession>A0A316ZLG3</accession>
<feature type="region of interest" description="Disordered" evidence="5">
    <location>
        <begin position="289"/>
        <end position="308"/>
    </location>
</feature>
<dbReference type="GO" id="GO:0019843">
    <property type="term" value="F:rRNA binding"/>
    <property type="evidence" value="ECO:0007669"/>
    <property type="project" value="InterPro"/>
</dbReference>
<feature type="compositionally biased region" description="Low complexity" evidence="5">
    <location>
        <begin position="26"/>
        <end position="39"/>
    </location>
</feature>
<protein>
    <submittedName>
        <fullName evidence="7">Brix-domain-containing protein</fullName>
    </submittedName>
</protein>
<dbReference type="InterPro" id="IPR007109">
    <property type="entry name" value="Brix"/>
</dbReference>
<dbReference type="PANTHER" id="PTHR13634">
    <property type="entry name" value="RIBOSOME BIOGENESIS PROTEIN BRIX"/>
    <property type="match status" value="1"/>
</dbReference>
<evidence type="ECO:0000256" key="5">
    <source>
        <dbReference type="SAM" id="MobiDB-lite"/>
    </source>
</evidence>
<keyword evidence="4" id="KW-0539">Nucleus</keyword>
<feature type="compositionally biased region" description="Basic and acidic residues" evidence="5">
    <location>
        <begin position="289"/>
        <end position="305"/>
    </location>
</feature>
<evidence type="ECO:0000259" key="6">
    <source>
        <dbReference type="PROSITE" id="PS50833"/>
    </source>
</evidence>
<evidence type="ECO:0000256" key="2">
    <source>
        <dbReference type="ARBA" id="ARBA00006369"/>
    </source>
</evidence>
<dbReference type="AlphaFoldDB" id="A0A316ZLG3"/>
<dbReference type="GO" id="GO:0000027">
    <property type="term" value="P:ribosomal large subunit assembly"/>
    <property type="evidence" value="ECO:0007669"/>
    <property type="project" value="TreeGrafter"/>
</dbReference>
<keyword evidence="3" id="KW-0690">Ribosome biogenesis</keyword>